<reference evidence="2 3" key="1">
    <citation type="submission" date="2022-01" db="EMBL/GenBank/DDBJ databases">
        <title>Identification and Characterization of Corynebacterium sp.</title>
        <authorList>
            <person name="Luo Q."/>
            <person name="Qu P."/>
            <person name="Chen Q."/>
        </authorList>
    </citation>
    <scope>NUCLEOTIDE SEQUENCE [LARGE SCALE GENOMIC DNA]</scope>
    <source>
        <strain evidence="2 3">MC-12</strain>
    </source>
</reference>
<sequence length="480" mass="51621">MGKRPGTVGDVDVCYLDDIALSGPCTQYILDWDGIPGSETFPLTLNQRNHLESVRASGRPSWVAGSFILPISVLAGIEKNVDTIADAIRTLIGDYDALRLVPSDPSESEGSQRMWSNDQLSISTEAFLTDSRADSSIIRQEVEARIDAACVPGHKPGLFFARCGRRLVVATDHFHADMASIHIILRRLGDLVASSAEKLGNANNNPAEEDAGTADGNEENSPAPDPAGAPSFIDVVRKEKEASARWHDSSNNDELQRALAVWKRFFDHTEGIVPAFPAELGATESVTPHHRTELLVPAADMTGPIATGTFAEVMATLASSVHTVVGAESLPCVVPIHTRGRSSSPYHGTVGWMVSNGPVIAEPGNSDVVRQWLRDGINAVTVPLDIIMETFRPVMPTPQPFMVSYSDFRTGPGRSAAIPGAVYFSSLAPTATVQLWFTRNDKGLSLRAKYPGTPQAEAILDECVDDLTRRLTGTASTQAD</sequence>
<dbReference type="EMBL" id="JAKJKU010000004">
    <property type="protein sequence ID" value="MCF6774500.1"/>
    <property type="molecule type" value="Genomic_DNA"/>
</dbReference>
<dbReference type="InterPro" id="IPR023213">
    <property type="entry name" value="CAT-like_dom_sf"/>
</dbReference>
<gene>
    <name evidence="2" type="ORF">L3H44_08805</name>
</gene>
<evidence type="ECO:0000313" key="2">
    <source>
        <dbReference type="EMBL" id="MCF6774500.1"/>
    </source>
</evidence>
<proteinExistence type="predicted"/>
<dbReference type="Gene3D" id="3.30.559.10">
    <property type="entry name" value="Chloramphenicol acetyltransferase-like domain"/>
    <property type="match status" value="1"/>
</dbReference>
<comment type="caution">
    <text evidence="2">The sequence shown here is derived from an EMBL/GenBank/DDBJ whole genome shotgun (WGS) entry which is preliminary data.</text>
</comment>
<dbReference type="RefSeq" id="WP_146003256.1">
    <property type="nucleotide sequence ID" value="NZ_JAGSOA010000003.1"/>
</dbReference>
<protein>
    <recommendedName>
        <fullName evidence="4">Condensation domain-containing protein</fullName>
    </recommendedName>
</protein>
<feature type="compositionally biased region" description="Acidic residues" evidence="1">
    <location>
        <begin position="207"/>
        <end position="218"/>
    </location>
</feature>
<evidence type="ECO:0000256" key="1">
    <source>
        <dbReference type="SAM" id="MobiDB-lite"/>
    </source>
</evidence>
<keyword evidence="3" id="KW-1185">Reference proteome</keyword>
<organism evidence="2 3">
    <name type="scientific">Corynebacterium parakroppenstedtii</name>
    <dbReference type="NCBI Taxonomy" id="2828363"/>
    <lineage>
        <taxon>Bacteria</taxon>
        <taxon>Bacillati</taxon>
        <taxon>Actinomycetota</taxon>
        <taxon>Actinomycetes</taxon>
        <taxon>Mycobacteriales</taxon>
        <taxon>Corynebacteriaceae</taxon>
        <taxon>Corynebacterium</taxon>
    </lineage>
</organism>
<dbReference type="GeneID" id="92727716"/>
<evidence type="ECO:0008006" key="4">
    <source>
        <dbReference type="Google" id="ProtNLM"/>
    </source>
</evidence>
<feature type="region of interest" description="Disordered" evidence="1">
    <location>
        <begin position="199"/>
        <end position="230"/>
    </location>
</feature>
<name>A0ABS9HN76_9CORY</name>
<evidence type="ECO:0000313" key="3">
    <source>
        <dbReference type="Proteomes" id="UP001200604"/>
    </source>
</evidence>
<accession>A0ABS9HN76</accession>
<dbReference type="Proteomes" id="UP001200604">
    <property type="component" value="Unassembled WGS sequence"/>
</dbReference>
<dbReference type="SUPFAM" id="SSF52777">
    <property type="entry name" value="CoA-dependent acyltransferases"/>
    <property type="match status" value="2"/>
</dbReference>